<dbReference type="SUPFAM" id="SSF158622">
    <property type="entry name" value="YheA/YmcA-like"/>
    <property type="match status" value="1"/>
</dbReference>
<dbReference type="OrthoDB" id="9811402at2"/>
<dbReference type="Pfam" id="PF06133">
    <property type="entry name" value="Com_YlbF"/>
    <property type="match status" value="1"/>
</dbReference>
<keyword evidence="3" id="KW-1185">Reference proteome</keyword>
<protein>
    <recommendedName>
        <fullName evidence="1">UPF0342 protein FRX57_03660</fullName>
    </recommendedName>
</protein>
<dbReference type="InterPro" id="IPR010368">
    <property type="entry name" value="Com_YlbF"/>
</dbReference>
<dbReference type="NCBIfam" id="NF010209">
    <property type="entry name" value="PRK13676.1-1"/>
    <property type="match status" value="1"/>
</dbReference>
<dbReference type="Proteomes" id="UP000317430">
    <property type="component" value="Unassembled WGS sequence"/>
</dbReference>
<evidence type="ECO:0000313" key="2">
    <source>
        <dbReference type="EMBL" id="TWS98036.1"/>
    </source>
</evidence>
<comment type="similarity">
    <text evidence="1">Belongs to the UPF0342 family.</text>
</comment>
<dbReference type="EMBL" id="VOHL01000002">
    <property type="protein sequence ID" value="TWS98036.1"/>
    <property type="molecule type" value="Genomic_DNA"/>
</dbReference>
<evidence type="ECO:0000313" key="3">
    <source>
        <dbReference type="Proteomes" id="UP000317430"/>
    </source>
</evidence>
<evidence type="ECO:0000256" key="1">
    <source>
        <dbReference type="HAMAP-Rule" id="MF_01526"/>
    </source>
</evidence>
<comment type="caution">
    <text evidence="2">The sequence shown here is derived from an EMBL/GenBank/DDBJ whole genome shotgun (WGS) entry which is preliminary data.</text>
</comment>
<reference evidence="2 3" key="1">
    <citation type="submission" date="2019-08" db="EMBL/GenBank/DDBJ databases">
        <authorList>
            <person name="Lei W."/>
        </authorList>
    </citation>
    <scope>NUCLEOTIDE SEQUENCE [LARGE SCALE GENOMIC DNA]</scope>
    <source>
        <strain evidence="2 3">CCUG 66496</strain>
    </source>
</reference>
<accession>A0A5C5SBA0</accession>
<dbReference type="AlphaFoldDB" id="A0A5C5SBA0"/>
<sequence length="113" mass="12925">MTVNIYDLANDLERGIRALPEYQDVAVAKEKIAQDNAAKALWEEFTAVQERIQGLLQSGQMPSQEDQDSMQAIGQKIEGNPILKEYFDAQQRLSVYMTDIERIIFKPLHDLVK</sequence>
<dbReference type="HAMAP" id="MF_01526">
    <property type="entry name" value="UPF0342"/>
    <property type="match status" value="1"/>
</dbReference>
<organism evidence="2 3">
    <name type="scientific">Streptococcus cuniculipharyngis</name>
    <dbReference type="NCBI Taxonomy" id="1562651"/>
    <lineage>
        <taxon>Bacteria</taxon>
        <taxon>Bacillati</taxon>
        <taxon>Bacillota</taxon>
        <taxon>Bacilli</taxon>
        <taxon>Lactobacillales</taxon>
        <taxon>Streptococcaceae</taxon>
        <taxon>Streptococcus</taxon>
    </lineage>
</organism>
<dbReference type="RefSeq" id="WP_146566807.1">
    <property type="nucleotide sequence ID" value="NZ_VOHL01000002.1"/>
</dbReference>
<dbReference type="Gene3D" id="1.20.1500.10">
    <property type="entry name" value="YheA/YmcA-like"/>
    <property type="match status" value="1"/>
</dbReference>
<gene>
    <name evidence="2" type="ORF">FRX57_03660</name>
</gene>
<proteinExistence type="inferred from homology"/>
<name>A0A5C5SBA0_9STRE</name>
<dbReference type="InterPro" id="IPR023378">
    <property type="entry name" value="YheA/YmcA-like_dom_sf"/>
</dbReference>